<organism evidence="4 5">
    <name type="scientific">Tumidithrix elongata BACA0141</name>
    <dbReference type="NCBI Taxonomy" id="2716417"/>
    <lineage>
        <taxon>Bacteria</taxon>
        <taxon>Bacillati</taxon>
        <taxon>Cyanobacteriota</taxon>
        <taxon>Cyanophyceae</taxon>
        <taxon>Pseudanabaenales</taxon>
        <taxon>Pseudanabaenaceae</taxon>
        <taxon>Tumidithrix</taxon>
        <taxon>Tumidithrix elongata</taxon>
    </lineage>
</organism>
<feature type="compositionally biased region" description="Basic and acidic residues" evidence="1">
    <location>
        <begin position="239"/>
        <end position="248"/>
    </location>
</feature>
<evidence type="ECO:0000313" key="4">
    <source>
        <dbReference type="EMBL" id="MEE3717523.1"/>
    </source>
</evidence>
<keyword evidence="5" id="KW-1185">Reference proteome</keyword>
<accession>A0AAW9Q3X7</accession>
<dbReference type="Pfam" id="PF13672">
    <property type="entry name" value="PP2C_2"/>
    <property type="match status" value="1"/>
</dbReference>
<feature type="transmembrane region" description="Helical" evidence="2">
    <location>
        <begin position="588"/>
        <end position="608"/>
    </location>
</feature>
<dbReference type="EMBL" id="JAZBJZ010000044">
    <property type="protein sequence ID" value="MEE3717523.1"/>
    <property type="molecule type" value="Genomic_DNA"/>
</dbReference>
<keyword evidence="2" id="KW-0472">Membrane</keyword>
<keyword evidence="2" id="KW-1133">Transmembrane helix</keyword>
<dbReference type="Gene3D" id="3.60.40.10">
    <property type="entry name" value="PPM-type phosphatase domain"/>
    <property type="match status" value="1"/>
</dbReference>
<dbReference type="InterPro" id="IPR001932">
    <property type="entry name" value="PPM-type_phosphatase-like_dom"/>
</dbReference>
<evidence type="ECO:0000259" key="3">
    <source>
        <dbReference type="PROSITE" id="PS51746"/>
    </source>
</evidence>
<protein>
    <submittedName>
        <fullName evidence="4">Protein phosphatase 2C domain-containing protein</fullName>
    </submittedName>
</protein>
<sequence>MNKQDQSTVIPRQYLWAVGIDTEAFPQGSMLGDRYRVIDSQIVVDTQSFKLPEIPDEFPNDVVSYLRLSRLVMHLPRPYGLLRFGEELGVSEVLLLEDAPIDSTGKLLPTLEASWGQATPLRQVNWLWQVLQLWQPLAEQNMTKTLLNANFLRVDGAWLRLLELQADDTPVTLTQLGDLWVHWLDRAKPEIAEPIAEFFYDLGRGDHNITSAIAFLDQLSAQVSQTLPLTVRIASATDKGQRRDHNEDTCYPDPKRQKRSQQNGMLRDRVAIICDGLGGHEGGEVASSMAIKTLEQQLQILLRQVETDSEPFSADGFIAQLEAIVRVVNNQIVALNDQQKRQAQQRMGTTLVMAVIPAPQGKPHHEVYIVHVGDSRIYWIDSKNCRQVSLDDDVATRESILGYNFYSYATQRIDGGALIQALGTRTSDMLLPRVQRFIIDEDCLLLLCSDGLSDFDRVNMLQESHIRPILTQDKPLDRSCQELIKEGNHLNGHDNITLALMRCRLAKPNPEEDRKEEEELATVLQTVPLESNRDVTIAEVRTKAKPINPTSALVTSAQKVSNTEVSEDINTEKTELGEVVAKQTSRGFLILLVCVMFLLGSGLAATQVPSVRKWLERQIPKEYIPPKMF</sequence>
<dbReference type="RefSeq" id="WP_330483952.1">
    <property type="nucleotide sequence ID" value="NZ_JAZBJZ010000044.1"/>
</dbReference>
<evidence type="ECO:0000256" key="1">
    <source>
        <dbReference type="SAM" id="MobiDB-lite"/>
    </source>
</evidence>
<dbReference type="SMART" id="SM00332">
    <property type="entry name" value="PP2Cc"/>
    <property type="match status" value="1"/>
</dbReference>
<evidence type="ECO:0000313" key="5">
    <source>
        <dbReference type="Proteomes" id="UP001333818"/>
    </source>
</evidence>
<dbReference type="SMART" id="SM00331">
    <property type="entry name" value="PP2C_SIG"/>
    <property type="match status" value="1"/>
</dbReference>
<dbReference type="AlphaFoldDB" id="A0AAW9Q3X7"/>
<dbReference type="SUPFAM" id="SSF81606">
    <property type="entry name" value="PP2C-like"/>
    <property type="match status" value="1"/>
</dbReference>
<comment type="caution">
    <text evidence="4">The sequence shown here is derived from an EMBL/GenBank/DDBJ whole genome shotgun (WGS) entry which is preliminary data.</text>
</comment>
<feature type="domain" description="PPM-type phosphatase" evidence="3">
    <location>
        <begin position="232"/>
        <end position="503"/>
    </location>
</feature>
<name>A0AAW9Q3X7_9CYAN</name>
<dbReference type="CDD" id="cd00143">
    <property type="entry name" value="PP2Cc"/>
    <property type="match status" value="1"/>
</dbReference>
<proteinExistence type="predicted"/>
<dbReference type="PROSITE" id="PS51746">
    <property type="entry name" value="PPM_2"/>
    <property type="match status" value="1"/>
</dbReference>
<dbReference type="Proteomes" id="UP001333818">
    <property type="component" value="Unassembled WGS sequence"/>
</dbReference>
<dbReference type="InterPro" id="IPR036457">
    <property type="entry name" value="PPM-type-like_dom_sf"/>
</dbReference>
<evidence type="ECO:0000256" key="2">
    <source>
        <dbReference type="SAM" id="Phobius"/>
    </source>
</evidence>
<keyword evidence="2" id="KW-0812">Transmembrane</keyword>
<reference evidence="4" key="1">
    <citation type="submission" date="2024-01" db="EMBL/GenBank/DDBJ databases">
        <title>Bank of Algae and Cyanobacteria of the Azores (BACA) strain genomes.</title>
        <authorList>
            <person name="Luz R."/>
            <person name="Cordeiro R."/>
            <person name="Fonseca A."/>
            <person name="Goncalves V."/>
        </authorList>
    </citation>
    <scope>NUCLEOTIDE SEQUENCE</scope>
    <source>
        <strain evidence="4">BACA0141</strain>
    </source>
</reference>
<feature type="region of interest" description="Disordered" evidence="1">
    <location>
        <begin position="235"/>
        <end position="263"/>
    </location>
</feature>
<gene>
    <name evidence="4" type="ORF">V2H45_12235</name>
</gene>